<sequence>MERFIFSQSNIGSSILNSLTQNHDSCILHVDASLACNCNGFSHVVESRWLVFGELSSIAARWMFLDETEAATLSGSPGSGIIVGIETGRTQWVAWRNHRLRQTRFRRDTPFSC</sequence>
<evidence type="ECO:0000313" key="2">
    <source>
        <dbReference type="Proteomes" id="UP000236291"/>
    </source>
</evidence>
<gene>
    <name evidence="1" type="ORF">L195_g050547</name>
</gene>
<dbReference type="EMBL" id="ASHM01077049">
    <property type="protein sequence ID" value="PNX57721.1"/>
    <property type="molecule type" value="Genomic_DNA"/>
</dbReference>
<name>A0A2K3JUH9_TRIPR</name>
<proteinExistence type="predicted"/>
<dbReference type="AlphaFoldDB" id="A0A2K3JUH9"/>
<reference evidence="1 2" key="1">
    <citation type="journal article" date="2014" name="Am. J. Bot.">
        <title>Genome assembly and annotation for red clover (Trifolium pratense; Fabaceae).</title>
        <authorList>
            <person name="Istvanek J."/>
            <person name="Jaros M."/>
            <person name="Krenek A."/>
            <person name="Repkova J."/>
        </authorList>
    </citation>
    <scope>NUCLEOTIDE SEQUENCE [LARGE SCALE GENOMIC DNA]</scope>
    <source>
        <strain evidence="2">cv. Tatra</strain>
        <tissue evidence="1">Young leaves</tissue>
    </source>
</reference>
<comment type="caution">
    <text evidence="1">The sequence shown here is derived from an EMBL/GenBank/DDBJ whole genome shotgun (WGS) entry which is preliminary data.</text>
</comment>
<accession>A0A2K3JUH9</accession>
<reference evidence="1 2" key="2">
    <citation type="journal article" date="2017" name="Front. Plant Sci.">
        <title>Gene Classification and Mining of Molecular Markers Useful in Red Clover (Trifolium pratense) Breeding.</title>
        <authorList>
            <person name="Istvanek J."/>
            <person name="Dluhosova J."/>
            <person name="Dluhos P."/>
            <person name="Patkova L."/>
            <person name="Nedelnik J."/>
            <person name="Repkova J."/>
        </authorList>
    </citation>
    <scope>NUCLEOTIDE SEQUENCE [LARGE SCALE GENOMIC DNA]</scope>
    <source>
        <strain evidence="2">cv. Tatra</strain>
        <tissue evidence="1">Young leaves</tissue>
    </source>
</reference>
<protein>
    <submittedName>
        <fullName evidence="1">Uncharacterized protein</fullName>
    </submittedName>
</protein>
<dbReference type="Proteomes" id="UP000236291">
    <property type="component" value="Unassembled WGS sequence"/>
</dbReference>
<organism evidence="1 2">
    <name type="scientific">Trifolium pratense</name>
    <name type="common">Red clover</name>
    <dbReference type="NCBI Taxonomy" id="57577"/>
    <lineage>
        <taxon>Eukaryota</taxon>
        <taxon>Viridiplantae</taxon>
        <taxon>Streptophyta</taxon>
        <taxon>Embryophyta</taxon>
        <taxon>Tracheophyta</taxon>
        <taxon>Spermatophyta</taxon>
        <taxon>Magnoliopsida</taxon>
        <taxon>eudicotyledons</taxon>
        <taxon>Gunneridae</taxon>
        <taxon>Pentapetalae</taxon>
        <taxon>rosids</taxon>
        <taxon>fabids</taxon>
        <taxon>Fabales</taxon>
        <taxon>Fabaceae</taxon>
        <taxon>Papilionoideae</taxon>
        <taxon>50 kb inversion clade</taxon>
        <taxon>NPAAA clade</taxon>
        <taxon>Hologalegina</taxon>
        <taxon>IRL clade</taxon>
        <taxon>Trifolieae</taxon>
        <taxon>Trifolium</taxon>
    </lineage>
</organism>
<evidence type="ECO:0000313" key="1">
    <source>
        <dbReference type="EMBL" id="PNX57721.1"/>
    </source>
</evidence>